<dbReference type="Gene3D" id="3.40.50.1820">
    <property type="entry name" value="alpha/beta hydrolase"/>
    <property type="match status" value="1"/>
</dbReference>
<reference evidence="2 3" key="1">
    <citation type="journal article" date="2019" name="Int. J. Syst. Evol. Microbiol.">
        <title>The Global Catalogue of Microorganisms (GCM) 10K type strain sequencing project: providing services to taxonomists for standard genome sequencing and annotation.</title>
        <authorList>
            <consortium name="The Broad Institute Genomics Platform"/>
            <consortium name="The Broad Institute Genome Sequencing Center for Infectious Disease"/>
            <person name="Wu L."/>
            <person name="Ma J."/>
        </authorList>
    </citation>
    <scope>NUCLEOTIDE SEQUENCE [LARGE SCALE GENOMIC DNA]</scope>
    <source>
        <strain evidence="2 3">JCM 13378</strain>
    </source>
</reference>
<feature type="signal peptide" evidence="1">
    <location>
        <begin position="1"/>
        <end position="22"/>
    </location>
</feature>
<dbReference type="Pfam" id="PF00756">
    <property type="entry name" value="Esterase"/>
    <property type="match status" value="1"/>
</dbReference>
<evidence type="ECO:0000313" key="2">
    <source>
        <dbReference type="EMBL" id="GAA0363337.1"/>
    </source>
</evidence>
<organism evidence="2 3">
    <name type="scientific">Bowmanella denitrificans</name>
    <dbReference type="NCBI Taxonomy" id="366582"/>
    <lineage>
        <taxon>Bacteria</taxon>
        <taxon>Pseudomonadati</taxon>
        <taxon>Pseudomonadota</taxon>
        <taxon>Gammaproteobacteria</taxon>
        <taxon>Alteromonadales</taxon>
        <taxon>Alteromonadaceae</taxon>
        <taxon>Bowmanella</taxon>
    </lineage>
</organism>
<dbReference type="RefSeq" id="WP_343845955.1">
    <property type="nucleotide sequence ID" value="NZ_BAAAEI010000017.1"/>
</dbReference>
<dbReference type="PANTHER" id="PTHR48098">
    <property type="entry name" value="ENTEROCHELIN ESTERASE-RELATED"/>
    <property type="match status" value="1"/>
</dbReference>
<evidence type="ECO:0000256" key="1">
    <source>
        <dbReference type="SAM" id="SignalP"/>
    </source>
</evidence>
<dbReference type="PANTHER" id="PTHR48098:SF6">
    <property type="entry name" value="FERRI-BACILLIBACTIN ESTERASE BESA"/>
    <property type="match status" value="1"/>
</dbReference>
<protein>
    <recommendedName>
        <fullName evidence="4">Esterase</fullName>
    </recommendedName>
</protein>
<dbReference type="SUPFAM" id="SSF48452">
    <property type="entry name" value="TPR-like"/>
    <property type="match status" value="1"/>
</dbReference>
<dbReference type="EMBL" id="BAAAEI010000017">
    <property type="protein sequence ID" value="GAA0363337.1"/>
    <property type="molecule type" value="Genomic_DNA"/>
</dbReference>
<dbReference type="InterPro" id="IPR011990">
    <property type="entry name" value="TPR-like_helical_dom_sf"/>
</dbReference>
<feature type="chain" id="PRO_5045042154" description="Esterase" evidence="1">
    <location>
        <begin position="23"/>
        <end position="429"/>
    </location>
</feature>
<evidence type="ECO:0000313" key="3">
    <source>
        <dbReference type="Proteomes" id="UP001501757"/>
    </source>
</evidence>
<dbReference type="PROSITE" id="PS51257">
    <property type="entry name" value="PROKAR_LIPOPROTEIN"/>
    <property type="match status" value="1"/>
</dbReference>
<comment type="caution">
    <text evidence="2">The sequence shown here is derived from an EMBL/GenBank/DDBJ whole genome shotgun (WGS) entry which is preliminary data.</text>
</comment>
<dbReference type="InterPro" id="IPR050583">
    <property type="entry name" value="Mycobacterial_A85_antigen"/>
</dbReference>
<dbReference type="InterPro" id="IPR000801">
    <property type="entry name" value="Esterase-like"/>
</dbReference>
<dbReference type="Gene3D" id="1.25.40.10">
    <property type="entry name" value="Tetratricopeptide repeat domain"/>
    <property type="match status" value="1"/>
</dbReference>
<keyword evidence="1" id="KW-0732">Signal</keyword>
<keyword evidence="3" id="KW-1185">Reference proteome</keyword>
<dbReference type="Proteomes" id="UP001501757">
    <property type="component" value="Unassembled WGS sequence"/>
</dbReference>
<dbReference type="SUPFAM" id="SSF53474">
    <property type="entry name" value="alpha/beta-Hydrolases"/>
    <property type="match status" value="1"/>
</dbReference>
<dbReference type="InterPro" id="IPR029058">
    <property type="entry name" value="AB_hydrolase_fold"/>
</dbReference>
<gene>
    <name evidence="2" type="ORF">GCM10009092_29630</name>
</gene>
<proteinExistence type="predicted"/>
<evidence type="ECO:0008006" key="4">
    <source>
        <dbReference type="Google" id="ProtNLM"/>
    </source>
</evidence>
<name>A0ABN0XG49_9ALTE</name>
<sequence length="429" mass="47331">MYKLCPLFALLWAVLFSCWTHANTMLQDKISLTIESSHLKRSMRADIYLPLDYHLDADFIRYPVIYTLDTWTLADLVVGVTRHLGTTAAMPKSIVVAVHSDDGISISPQLYKSQSGLPGAADDKTFWGQDADAFHAYLAQELLPQVDQQVRSNNFRLLIGMSPTAAFAAHSLIKDPSLFDGHFLFAAASVVGMGYHPNSSLIDSLIEQLVKRPAHKGYLYVASATTDATEAPTQPDTLKTLSSRLAPFPAYQVRAEQITHFGHYPMAAQALLSALDLVFPRQDFDIGLNFNAFRENSEAGSMLKQIDNYYAYLSELVGFRVWPNADIPRNSDSLRAAAMMLRRAERYDEALALGKRWVQLQPSSAKALAALAQTYQAAGQPNQAKPLLTKAISLAISSNDPLLTHYQQMAKQLGMVSEAHNADVASPPK</sequence>
<dbReference type="Pfam" id="PF14559">
    <property type="entry name" value="TPR_19"/>
    <property type="match status" value="1"/>
</dbReference>
<accession>A0ABN0XG49</accession>